<dbReference type="RefSeq" id="WP_344812118.1">
    <property type="nucleotide sequence ID" value="NZ_BAAAYX010000004.1"/>
</dbReference>
<feature type="transmembrane region" description="Helical" evidence="1">
    <location>
        <begin position="47"/>
        <end position="67"/>
    </location>
</feature>
<keyword evidence="1" id="KW-1133">Transmembrane helix</keyword>
<keyword evidence="1" id="KW-0812">Transmembrane</keyword>
<name>A0ABP7DC08_9ACTN</name>
<evidence type="ECO:0008006" key="4">
    <source>
        <dbReference type="Google" id="ProtNLM"/>
    </source>
</evidence>
<keyword evidence="1" id="KW-0472">Membrane</keyword>
<dbReference type="EMBL" id="BAAAYX010000004">
    <property type="protein sequence ID" value="GAA3702420.1"/>
    <property type="molecule type" value="Genomic_DNA"/>
</dbReference>
<proteinExistence type="predicted"/>
<evidence type="ECO:0000256" key="1">
    <source>
        <dbReference type="SAM" id="Phobius"/>
    </source>
</evidence>
<evidence type="ECO:0000313" key="2">
    <source>
        <dbReference type="EMBL" id="GAA3702420.1"/>
    </source>
</evidence>
<protein>
    <recommendedName>
        <fullName evidence="4">MYXO-CTERM domain-containing protein</fullName>
    </recommendedName>
</protein>
<reference evidence="3" key="1">
    <citation type="journal article" date="2019" name="Int. J. Syst. Evol. Microbiol.">
        <title>The Global Catalogue of Microorganisms (GCM) 10K type strain sequencing project: providing services to taxonomists for standard genome sequencing and annotation.</title>
        <authorList>
            <consortium name="The Broad Institute Genomics Platform"/>
            <consortium name="The Broad Institute Genome Sequencing Center for Infectious Disease"/>
            <person name="Wu L."/>
            <person name="Ma J."/>
        </authorList>
    </citation>
    <scope>NUCLEOTIDE SEQUENCE [LARGE SCALE GENOMIC DNA]</scope>
    <source>
        <strain evidence="3">JCM 16548</strain>
    </source>
</reference>
<evidence type="ECO:0000313" key="3">
    <source>
        <dbReference type="Proteomes" id="UP001500051"/>
    </source>
</evidence>
<sequence>MPAPPNRRDSSAEGIRRDLAKQARLWTLSLVCATVGAITIWRTDQLLPGIGAFLLTLVVLGSILYAYERRHR</sequence>
<feature type="transmembrane region" description="Helical" evidence="1">
    <location>
        <begin position="25"/>
        <end position="41"/>
    </location>
</feature>
<organism evidence="2 3">
    <name type="scientific">Microlunatus aurantiacus</name>
    <dbReference type="NCBI Taxonomy" id="446786"/>
    <lineage>
        <taxon>Bacteria</taxon>
        <taxon>Bacillati</taxon>
        <taxon>Actinomycetota</taxon>
        <taxon>Actinomycetes</taxon>
        <taxon>Propionibacteriales</taxon>
        <taxon>Propionibacteriaceae</taxon>
        <taxon>Microlunatus</taxon>
    </lineage>
</organism>
<keyword evidence="3" id="KW-1185">Reference proteome</keyword>
<accession>A0ABP7DC08</accession>
<comment type="caution">
    <text evidence="2">The sequence shown here is derived from an EMBL/GenBank/DDBJ whole genome shotgun (WGS) entry which is preliminary data.</text>
</comment>
<gene>
    <name evidence="2" type="ORF">GCM10022204_19340</name>
</gene>
<dbReference type="Proteomes" id="UP001500051">
    <property type="component" value="Unassembled WGS sequence"/>
</dbReference>